<evidence type="ECO:0008006" key="4">
    <source>
        <dbReference type="Google" id="ProtNLM"/>
    </source>
</evidence>
<keyword evidence="3" id="KW-1185">Reference proteome</keyword>
<feature type="transmembrane region" description="Helical" evidence="1">
    <location>
        <begin position="94"/>
        <end position="110"/>
    </location>
</feature>
<feature type="transmembrane region" description="Helical" evidence="1">
    <location>
        <begin position="130"/>
        <end position="154"/>
    </location>
</feature>
<keyword evidence="1" id="KW-0812">Transmembrane</keyword>
<comment type="caution">
    <text evidence="2">The sequence shown here is derived from an EMBL/GenBank/DDBJ whole genome shotgun (WGS) entry which is preliminary data.</text>
</comment>
<gene>
    <name evidence="2" type="ORF">C3Y98_04085</name>
</gene>
<dbReference type="RefSeq" id="WP_135276834.1">
    <property type="nucleotide sequence ID" value="NZ_PQVH01000006.1"/>
</dbReference>
<keyword evidence="1" id="KW-0472">Membrane</keyword>
<reference evidence="2 3" key="1">
    <citation type="submission" date="2018-02" db="EMBL/GenBank/DDBJ databases">
        <title>A novel lanthanide dependent methylotroph, Methylotenera sp. La3113.</title>
        <authorList>
            <person name="Lv H."/>
            <person name="Tani A."/>
        </authorList>
    </citation>
    <scope>NUCLEOTIDE SEQUENCE [LARGE SCALE GENOMIC DNA]</scope>
    <source>
        <strain evidence="2 3">La3113</strain>
    </source>
</reference>
<dbReference type="AlphaFoldDB" id="A0A4Y9VUA8"/>
<proteinExistence type="predicted"/>
<accession>A0A4Y9VUA8</accession>
<dbReference type="Proteomes" id="UP000297706">
    <property type="component" value="Unassembled WGS sequence"/>
</dbReference>
<evidence type="ECO:0000256" key="1">
    <source>
        <dbReference type="SAM" id="Phobius"/>
    </source>
</evidence>
<keyword evidence="1" id="KW-1133">Transmembrane helix</keyword>
<organism evidence="2 3">
    <name type="scientific">Methylotenera oryzisoli</name>
    <dbReference type="NCBI Taxonomy" id="2080758"/>
    <lineage>
        <taxon>Bacteria</taxon>
        <taxon>Pseudomonadati</taxon>
        <taxon>Pseudomonadota</taxon>
        <taxon>Betaproteobacteria</taxon>
        <taxon>Nitrosomonadales</taxon>
        <taxon>Methylophilaceae</taxon>
        <taxon>Methylotenera</taxon>
    </lineage>
</organism>
<evidence type="ECO:0000313" key="3">
    <source>
        <dbReference type="Proteomes" id="UP000297706"/>
    </source>
</evidence>
<dbReference type="OrthoDB" id="272996at2"/>
<evidence type="ECO:0000313" key="2">
    <source>
        <dbReference type="EMBL" id="TFW72291.1"/>
    </source>
</evidence>
<dbReference type="EMBL" id="PQVH01000006">
    <property type="protein sequence ID" value="TFW72291.1"/>
    <property type="molecule type" value="Genomic_DNA"/>
</dbReference>
<feature type="transmembrane region" description="Helical" evidence="1">
    <location>
        <begin position="52"/>
        <end position="74"/>
    </location>
</feature>
<name>A0A4Y9VUA8_9PROT</name>
<sequence length="166" mass="18266">MPITPFHFGPGAAIHAIAPKHVSFLAFCSANVLIDIEPLYYMVTGQYPLHRFFHTYIGATIIMVATALIFFFVLKLASRVRLPNLFQWQSLKPLPILLGAAAGSYSHIVLDSVMHADIVPLSPFSEVNVLYQLVSLGELHLFCVFAAVLGLAILGIRRLLKARHAG</sequence>
<protein>
    <recommendedName>
        <fullName evidence="4">Hydrolase</fullName>
    </recommendedName>
</protein>